<feature type="domain" description="SpoVT-AbrB" evidence="8">
    <location>
        <begin position="70"/>
        <end position="113"/>
    </location>
</feature>
<dbReference type="GO" id="GO:0051301">
    <property type="term" value="P:cell division"/>
    <property type="evidence" value="ECO:0007669"/>
    <property type="project" value="UniProtKB-KW"/>
</dbReference>
<dbReference type="HAMAP" id="MF_01008">
    <property type="entry name" value="MraZ"/>
    <property type="match status" value="1"/>
</dbReference>
<dbReference type="GO" id="GO:0003700">
    <property type="term" value="F:DNA-binding transcription factor activity"/>
    <property type="evidence" value="ECO:0007669"/>
    <property type="project" value="UniProtKB-UniRule"/>
</dbReference>
<dbReference type="EMBL" id="HE613254">
    <property type="protein sequence ID" value="CCE66704.1"/>
    <property type="molecule type" value="Genomic_DNA"/>
</dbReference>
<evidence type="ECO:0000256" key="2">
    <source>
        <dbReference type="ARBA" id="ARBA00022490"/>
    </source>
</evidence>
<dbReference type="PANTHER" id="PTHR34701">
    <property type="entry name" value="TRANSCRIPTIONAL REGULATOR MRAZ"/>
    <property type="match status" value="1"/>
</dbReference>
<keyword evidence="3" id="KW-0677">Repeat</keyword>
<dbReference type="InterPro" id="IPR035644">
    <property type="entry name" value="MraZ_C"/>
</dbReference>
<evidence type="ECO:0000256" key="6">
    <source>
        <dbReference type="ARBA" id="ARBA00023163"/>
    </source>
</evidence>
<evidence type="ECO:0000256" key="7">
    <source>
        <dbReference type="HAMAP-Rule" id="MF_01008"/>
    </source>
</evidence>
<evidence type="ECO:0000313" key="9">
    <source>
        <dbReference type="EMBL" id="CCE66704.1"/>
    </source>
</evidence>
<dbReference type="GO" id="GO:2000143">
    <property type="term" value="P:negative regulation of DNA-templated transcription initiation"/>
    <property type="evidence" value="ECO:0007669"/>
    <property type="project" value="TreeGrafter"/>
</dbReference>
<keyword evidence="4 7" id="KW-0805">Transcription regulation</keyword>
<dbReference type="InterPro" id="IPR003444">
    <property type="entry name" value="MraZ"/>
</dbReference>
<dbReference type="SUPFAM" id="SSF89447">
    <property type="entry name" value="AbrB/MazE/MraZ-like"/>
    <property type="match status" value="1"/>
</dbReference>
<keyword evidence="6 7" id="KW-0804">Transcription</keyword>
<keyword evidence="2 7" id="KW-0963">Cytoplasm</keyword>
<evidence type="ECO:0000256" key="1">
    <source>
        <dbReference type="ARBA" id="ARBA00013860"/>
    </source>
</evidence>
<organism evidence="9">
    <name type="scientific">Candidatus Mycoplasma haematominutum 'Birmingham 1'</name>
    <dbReference type="NCBI Taxonomy" id="1116213"/>
    <lineage>
        <taxon>Bacteria</taxon>
        <taxon>Bacillati</taxon>
        <taxon>Mycoplasmatota</taxon>
        <taxon>Mollicutes</taxon>
        <taxon>Mycoplasmataceae</taxon>
        <taxon>Mycoplasma</taxon>
    </lineage>
</organism>
<proteinExistence type="inferred from homology"/>
<comment type="subunit">
    <text evidence="7">Forms oligomers.</text>
</comment>
<evidence type="ECO:0000256" key="3">
    <source>
        <dbReference type="ARBA" id="ARBA00022737"/>
    </source>
</evidence>
<dbReference type="InterPro" id="IPR020603">
    <property type="entry name" value="MraZ_dom"/>
</dbReference>
<dbReference type="HOGENOM" id="CLU_107907_0_2_14"/>
<reference evidence="9" key="1">
    <citation type="submission" date="2011-11" db="EMBL/GenBank/DDBJ databases">
        <title>Complete genome sequence of Candidatus Mycoplasma haemominutum.</title>
        <authorList>
            <person name="Barker E.N."/>
            <person name="Darby A.C."/>
            <person name="Helps C.R."/>
            <person name="Peters I.R."/>
            <person name="Hughes M.A."/>
            <person name="Radford A.D."/>
            <person name="Novacco M."/>
            <person name="Boretti F."/>
            <person name="Hofmann-Lehmann R."/>
            <person name="Tasker S."/>
        </authorList>
    </citation>
    <scope>NUCLEOTIDE SEQUENCE</scope>
    <source>
        <strain evidence="9">Birmingham 1</strain>
    </source>
</reference>
<keyword evidence="9" id="KW-0132">Cell division</keyword>
<dbReference type="PATRIC" id="fig|1116213.3.peg.197"/>
<gene>
    <name evidence="7 9" type="primary">mraZ</name>
    <name evidence="9" type="ORF">MHM_01860</name>
</gene>
<name>G8C306_9MOLU</name>
<dbReference type="KEGG" id="mhb:MHM_01860"/>
<dbReference type="PROSITE" id="PS51740">
    <property type="entry name" value="SPOVT_ABRB"/>
    <property type="match status" value="1"/>
</dbReference>
<dbReference type="InterPro" id="IPR007159">
    <property type="entry name" value="SpoVT-AbrB_dom"/>
</dbReference>
<keyword evidence="5 7" id="KW-0238">DNA-binding</keyword>
<accession>G8C306</accession>
<dbReference type="Gene3D" id="3.40.1550.20">
    <property type="entry name" value="Transcriptional regulator MraZ domain"/>
    <property type="match status" value="1"/>
</dbReference>
<dbReference type="PANTHER" id="PTHR34701:SF1">
    <property type="entry name" value="TRANSCRIPTIONAL REGULATOR MRAZ"/>
    <property type="match status" value="1"/>
</dbReference>
<dbReference type="InterPro" id="IPR035642">
    <property type="entry name" value="MraZ_N"/>
</dbReference>
<comment type="subcellular location">
    <subcellularLocation>
        <location evidence="7">Cytoplasm</location>
        <location evidence="7">Nucleoid</location>
    </subcellularLocation>
</comment>
<evidence type="ECO:0000256" key="4">
    <source>
        <dbReference type="ARBA" id="ARBA00023015"/>
    </source>
</evidence>
<dbReference type="CDD" id="cd16320">
    <property type="entry name" value="MraZ_N"/>
    <property type="match status" value="1"/>
</dbReference>
<dbReference type="CDD" id="cd16321">
    <property type="entry name" value="MraZ_C"/>
    <property type="match status" value="1"/>
</dbReference>
<reference evidence="9" key="2">
    <citation type="submission" date="2011-11" db="EMBL/GenBank/DDBJ databases">
        <authorList>
            <person name="Barker E."/>
        </authorList>
    </citation>
    <scope>NUCLEOTIDE SEQUENCE</scope>
    <source>
        <strain evidence="9">Birmingham 1</strain>
    </source>
</reference>
<dbReference type="GO" id="GO:0000976">
    <property type="term" value="F:transcription cis-regulatory region binding"/>
    <property type="evidence" value="ECO:0007669"/>
    <property type="project" value="TreeGrafter"/>
</dbReference>
<dbReference type="InterPro" id="IPR037914">
    <property type="entry name" value="SpoVT-AbrB_sf"/>
</dbReference>
<sequence length="131" mass="15553">MERIDKKGRVHIPLLWRHVLKDKAVVTKGHDGCLALWTTDFFQYFSRLKVDRCTTEAERKIEKRLFIGNARTLDIDSKMRIIIPEDMLELFEEDGIMYFIGVGDYIEIWTKELFNSWKESQMPKDVPDDVK</sequence>
<evidence type="ECO:0000259" key="8">
    <source>
        <dbReference type="PROSITE" id="PS51740"/>
    </source>
</evidence>
<dbReference type="GO" id="GO:0009295">
    <property type="term" value="C:nucleoid"/>
    <property type="evidence" value="ECO:0007669"/>
    <property type="project" value="UniProtKB-SubCell"/>
</dbReference>
<comment type="similarity">
    <text evidence="7">Belongs to the MraZ family.</text>
</comment>
<dbReference type="AlphaFoldDB" id="G8C306"/>
<dbReference type="Pfam" id="PF02381">
    <property type="entry name" value="MraZ"/>
    <property type="match status" value="2"/>
</dbReference>
<protein>
    <recommendedName>
        <fullName evidence="1 7">Transcriptional regulator MraZ</fullName>
    </recommendedName>
</protein>
<dbReference type="InterPro" id="IPR038619">
    <property type="entry name" value="MraZ_sf"/>
</dbReference>
<keyword evidence="9" id="KW-0131">Cell cycle</keyword>
<dbReference type="GO" id="GO:0005737">
    <property type="term" value="C:cytoplasm"/>
    <property type="evidence" value="ECO:0007669"/>
    <property type="project" value="UniProtKB-UniRule"/>
</dbReference>
<evidence type="ECO:0000256" key="5">
    <source>
        <dbReference type="ARBA" id="ARBA00023125"/>
    </source>
</evidence>